<dbReference type="SUPFAM" id="SSF55785">
    <property type="entry name" value="PYP-like sensor domain (PAS domain)"/>
    <property type="match status" value="1"/>
</dbReference>
<comment type="caution">
    <text evidence="3">The sequence shown here is derived from an EMBL/GenBank/DDBJ whole genome shotgun (WGS) entry which is preliminary data.</text>
</comment>
<dbReference type="EMBL" id="NKYE01000018">
    <property type="protein sequence ID" value="OZM70692.1"/>
    <property type="molecule type" value="Genomic_DNA"/>
</dbReference>
<dbReference type="InterPro" id="IPR001633">
    <property type="entry name" value="EAL_dom"/>
</dbReference>
<dbReference type="CDD" id="cd00130">
    <property type="entry name" value="PAS"/>
    <property type="match status" value="1"/>
</dbReference>
<dbReference type="Pfam" id="PF00563">
    <property type="entry name" value="EAL"/>
    <property type="match status" value="1"/>
</dbReference>
<dbReference type="SMART" id="SM00052">
    <property type="entry name" value="EAL"/>
    <property type="match status" value="1"/>
</dbReference>
<dbReference type="InterPro" id="IPR035919">
    <property type="entry name" value="EAL_sf"/>
</dbReference>
<keyword evidence="4" id="KW-1185">Reference proteome</keyword>
<accession>A0A263CX33</accession>
<dbReference type="Proteomes" id="UP000242444">
    <property type="component" value="Unassembled WGS sequence"/>
</dbReference>
<protein>
    <recommendedName>
        <fullName evidence="2">EAL domain-containing protein</fullName>
    </recommendedName>
</protein>
<organism evidence="3 4">
    <name type="scientific">Amycolatopsis antarctica</name>
    <dbReference type="NCBI Taxonomy" id="1854586"/>
    <lineage>
        <taxon>Bacteria</taxon>
        <taxon>Bacillati</taxon>
        <taxon>Actinomycetota</taxon>
        <taxon>Actinomycetes</taxon>
        <taxon>Pseudonocardiales</taxon>
        <taxon>Pseudonocardiaceae</taxon>
        <taxon>Amycolatopsis</taxon>
    </lineage>
</organism>
<gene>
    <name evidence="3" type="ORF">CFN78_23755</name>
</gene>
<sequence>MSLHHHESPEQHPARTEEAEFDERVRTALRRCVVDTTEFTAAEIAQSKADIAAMAVVTAPGLELTWQDAREFGARWYEALLGTTYLALDPHEAETEFGRWTAILLTHLGAEITGLDQLCDPSALDCPEAVGRDLSYSLRLAAEALGPCVRLLSDLTLEYTPYCPRSVRAQVVGDFAGGFASGLRDRVREEQNVIAEGLTRARMAAAERGQQLHNTALATVSATLGINRQGQIIEANAAAQSLLGQPLQSLRRHHLTDIAVEDDRAGLADAVTTVLKSGHDNATVRTDFRTPALKTPSRLPRWCTATIGKITADPHGAVVLLEDTTVLRVLEDGLAHDGSGALTEDAFLRHVNLSLEHTRAAAMLTIRAGNWPDLDRTCAELGTQLLARIVTLIHRAQDSTPARLLVGRSNHDIVVFVDELDTWSVVTRLAKELYAWLCDPIRIGRHRIRLQPHLGLVPVEPGRSALDLLRATRVALHQSTHHTEPWNNPSTSTSTGDHDRAQLELLGQLTHALEHHELQLDYQPIDRIATQHCRTRPWAGVRALPFWIASDGARHNLTDVLDLAENTGLLASVLPATLTLACTHLDTWRTRYRFTPTLVLDLPGRAVHDDTLLSELHTIAAQTPVTAEQLQYAIPAGAVAGPDTKPVLDRLAAEAQHGISLAITDLGHHYFPAETLASLPWSAAVLPRVTIEHLTHTDTTTPQDTHPSPLHAMLDLLHRLDIDTIAENLRPHDHRRHLFTFHAESDTYNVTDIAHHAQASR</sequence>
<dbReference type="SUPFAM" id="SSF141868">
    <property type="entry name" value="EAL domain-like"/>
    <property type="match status" value="1"/>
</dbReference>
<dbReference type="OrthoDB" id="3617415at2"/>
<feature type="region of interest" description="Disordered" evidence="1">
    <location>
        <begin position="1"/>
        <end position="22"/>
    </location>
</feature>
<evidence type="ECO:0000259" key="2">
    <source>
        <dbReference type="PROSITE" id="PS50883"/>
    </source>
</evidence>
<dbReference type="RefSeq" id="WP_094865103.1">
    <property type="nucleotide sequence ID" value="NZ_NKYE01000018.1"/>
</dbReference>
<dbReference type="SMART" id="SM00091">
    <property type="entry name" value="PAS"/>
    <property type="match status" value="1"/>
</dbReference>
<evidence type="ECO:0000313" key="4">
    <source>
        <dbReference type="Proteomes" id="UP000242444"/>
    </source>
</evidence>
<name>A0A263CX33_9PSEU</name>
<dbReference type="InterPro" id="IPR035965">
    <property type="entry name" value="PAS-like_dom_sf"/>
</dbReference>
<dbReference type="Pfam" id="PF00989">
    <property type="entry name" value="PAS"/>
    <property type="match status" value="1"/>
</dbReference>
<dbReference type="PANTHER" id="PTHR44757">
    <property type="entry name" value="DIGUANYLATE CYCLASE DGCP"/>
    <property type="match status" value="1"/>
</dbReference>
<dbReference type="InterPro" id="IPR013767">
    <property type="entry name" value="PAS_fold"/>
</dbReference>
<evidence type="ECO:0000313" key="3">
    <source>
        <dbReference type="EMBL" id="OZM70692.1"/>
    </source>
</evidence>
<dbReference type="GO" id="GO:0006355">
    <property type="term" value="P:regulation of DNA-templated transcription"/>
    <property type="evidence" value="ECO:0007669"/>
    <property type="project" value="InterPro"/>
</dbReference>
<dbReference type="AlphaFoldDB" id="A0A263CX33"/>
<dbReference type="Gene3D" id="3.30.450.20">
    <property type="entry name" value="PAS domain"/>
    <property type="match status" value="1"/>
</dbReference>
<reference evidence="3 4" key="1">
    <citation type="submission" date="2017-07" db="EMBL/GenBank/DDBJ databases">
        <title>Amycolatopsis antarcticus sp. nov., isolated from the surface of an Antarcticus brown macroalga.</title>
        <authorList>
            <person name="Wang J."/>
            <person name="Leiva S."/>
            <person name="Huang J."/>
            <person name="Huang Y."/>
        </authorList>
    </citation>
    <scope>NUCLEOTIDE SEQUENCE [LARGE SCALE GENOMIC DNA]</scope>
    <source>
        <strain evidence="3 4">AU-G6</strain>
    </source>
</reference>
<dbReference type="InParanoid" id="A0A263CX33"/>
<feature type="domain" description="EAL" evidence="2">
    <location>
        <begin position="502"/>
        <end position="761"/>
    </location>
</feature>
<dbReference type="InterPro" id="IPR000014">
    <property type="entry name" value="PAS"/>
</dbReference>
<dbReference type="PROSITE" id="PS50883">
    <property type="entry name" value="EAL"/>
    <property type="match status" value="1"/>
</dbReference>
<evidence type="ECO:0000256" key="1">
    <source>
        <dbReference type="SAM" id="MobiDB-lite"/>
    </source>
</evidence>
<dbReference type="Gene3D" id="3.20.20.450">
    <property type="entry name" value="EAL domain"/>
    <property type="match status" value="1"/>
</dbReference>
<dbReference type="PANTHER" id="PTHR44757:SF2">
    <property type="entry name" value="BIOFILM ARCHITECTURE MAINTENANCE PROTEIN MBAA"/>
    <property type="match status" value="1"/>
</dbReference>
<dbReference type="InterPro" id="IPR052155">
    <property type="entry name" value="Biofilm_reg_signaling"/>
</dbReference>
<proteinExistence type="predicted"/>